<dbReference type="EMBL" id="AVOT02058946">
    <property type="protein sequence ID" value="MBW0552704.1"/>
    <property type="molecule type" value="Genomic_DNA"/>
</dbReference>
<accession>A0A9Q3IZ82</accession>
<comment type="caution">
    <text evidence="1">The sequence shown here is derived from an EMBL/GenBank/DDBJ whole genome shotgun (WGS) entry which is preliminary data.</text>
</comment>
<organism evidence="1 2">
    <name type="scientific">Austropuccinia psidii MF-1</name>
    <dbReference type="NCBI Taxonomy" id="1389203"/>
    <lineage>
        <taxon>Eukaryota</taxon>
        <taxon>Fungi</taxon>
        <taxon>Dikarya</taxon>
        <taxon>Basidiomycota</taxon>
        <taxon>Pucciniomycotina</taxon>
        <taxon>Pucciniomycetes</taxon>
        <taxon>Pucciniales</taxon>
        <taxon>Sphaerophragmiaceae</taxon>
        <taxon>Austropuccinia</taxon>
    </lineage>
</organism>
<evidence type="ECO:0000313" key="1">
    <source>
        <dbReference type="EMBL" id="MBW0552704.1"/>
    </source>
</evidence>
<protein>
    <submittedName>
        <fullName evidence="1">Uncharacterized protein</fullName>
    </submittedName>
</protein>
<dbReference type="Proteomes" id="UP000765509">
    <property type="component" value="Unassembled WGS sequence"/>
</dbReference>
<name>A0A9Q3IZ82_9BASI</name>
<gene>
    <name evidence="1" type="ORF">O181_092419</name>
</gene>
<evidence type="ECO:0000313" key="2">
    <source>
        <dbReference type="Proteomes" id="UP000765509"/>
    </source>
</evidence>
<dbReference type="AlphaFoldDB" id="A0A9Q3IZ82"/>
<keyword evidence="2" id="KW-1185">Reference proteome</keyword>
<proteinExistence type="predicted"/>
<reference evidence="1" key="1">
    <citation type="submission" date="2021-03" db="EMBL/GenBank/DDBJ databases">
        <title>Draft genome sequence of rust myrtle Austropuccinia psidii MF-1, a brazilian biotype.</title>
        <authorList>
            <person name="Quecine M.C."/>
            <person name="Pachon D.M.R."/>
            <person name="Bonatelli M.L."/>
            <person name="Correr F.H."/>
            <person name="Franceschini L.M."/>
            <person name="Leite T.F."/>
            <person name="Margarido G.R.A."/>
            <person name="Almeida C.A."/>
            <person name="Ferrarezi J.A."/>
            <person name="Labate C.A."/>
        </authorList>
    </citation>
    <scope>NUCLEOTIDE SEQUENCE</scope>
    <source>
        <strain evidence="1">MF-1</strain>
    </source>
</reference>
<sequence>MMLCAKDQVLSSYFLNSSHTIEFLNISHILERQILWRPSFDSEEAKHYQGTHDLAKTTMMVTISTLHVIKRIVLLKDSIGKKSNGLSNSFSMNSTFMKPVTLRMAARLAGPNTNVLQRYSDQIYDQWNAVKGDHDRTGSCCLVPHRMYPVHILYTPNPEAN</sequence>